<organism evidence="3 4">
    <name type="scientific">Nitratireductor arenosus</name>
    <dbReference type="NCBI Taxonomy" id="2682096"/>
    <lineage>
        <taxon>Bacteria</taxon>
        <taxon>Pseudomonadati</taxon>
        <taxon>Pseudomonadota</taxon>
        <taxon>Alphaproteobacteria</taxon>
        <taxon>Hyphomicrobiales</taxon>
        <taxon>Phyllobacteriaceae</taxon>
        <taxon>Nitratireductor</taxon>
    </lineage>
</organism>
<evidence type="ECO:0000313" key="4">
    <source>
        <dbReference type="Proteomes" id="UP000463224"/>
    </source>
</evidence>
<protein>
    <submittedName>
        <fullName evidence="3">Metalloregulator ArsR/SmtB family transcription factor</fullName>
    </submittedName>
</protein>
<feature type="region of interest" description="Disordered" evidence="1">
    <location>
        <begin position="114"/>
        <end position="135"/>
    </location>
</feature>
<dbReference type="NCBIfam" id="NF033788">
    <property type="entry name" value="HTH_metalloreg"/>
    <property type="match status" value="1"/>
</dbReference>
<dbReference type="PANTHER" id="PTHR38600:SF2">
    <property type="entry name" value="SLL0088 PROTEIN"/>
    <property type="match status" value="1"/>
</dbReference>
<dbReference type="RefSeq" id="WP_156713093.1">
    <property type="nucleotide sequence ID" value="NZ_WPHG01000003.1"/>
</dbReference>
<dbReference type="Gene3D" id="1.10.10.10">
    <property type="entry name" value="Winged helix-like DNA-binding domain superfamily/Winged helix DNA-binding domain"/>
    <property type="match status" value="1"/>
</dbReference>
<comment type="caution">
    <text evidence="3">The sequence shown here is derived from an EMBL/GenBank/DDBJ whole genome shotgun (WGS) entry which is preliminary data.</text>
</comment>
<dbReference type="Pfam" id="PF12840">
    <property type="entry name" value="HTH_20"/>
    <property type="match status" value="1"/>
</dbReference>
<keyword evidence="4" id="KW-1185">Reference proteome</keyword>
<dbReference type="CDD" id="cd00090">
    <property type="entry name" value="HTH_ARSR"/>
    <property type="match status" value="1"/>
</dbReference>
<dbReference type="PANTHER" id="PTHR38600">
    <property type="entry name" value="TRANSCRIPTIONAL REGULATORY PROTEIN"/>
    <property type="match status" value="1"/>
</dbReference>
<dbReference type="GO" id="GO:0003700">
    <property type="term" value="F:DNA-binding transcription factor activity"/>
    <property type="evidence" value="ECO:0007669"/>
    <property type="project" value="InterPro"/>
</dbReference>
<dbReference type="InterPro" id="IPR036388">
    <property type="entry name" value="WH-like_DNA-bd_sf"/>
</dbReference>
<gene>
    <name evidence="3" type="ORF">GN330_12795</name>
</gene>
<evidence type="ECO:0000259" key="2">
    <source>
        <dbReference type="PROSITE" id="PS50987"/>
    </source>
</evidence>
<reference evidence="3 4" key="1">
    <citation type="submission" date="2019-12" db="EMBL/GenBank/DDBJ databases">
        <title>Nitratireductor arenosus sp. nov., Isolated from sea sand, Jeju island, South Korea.</title>
        <authorList>
            <person name="Kim W."/>
        </authorList>
    </citation>
    <scope>NUCLEOTIDE SEQUENCE [LARGE SCALE GENOMIC DNA]</scope>
    <source>
        <strain evidence="3 4">CAU 1489</strain>
    </source>
</reference>
<dbReference type="SMART" id="SM00418">
    <property type="entry name" value="HTH_ARSR"/>
    <property type="match status" value="1"/>
</dbReference>
<evidence type="ECO:0000256" key="1">
    <source>
        <dbReference type="SAM" id="MobiDB-lite"/>
    </source>
</evidence>
<evidence type="ECO:0000313" key="3">
    <source>
        <dbReference type="EMBL" id="MVA98121.1"/>
    </source>
</evidence>
<dbReference type="InterPro" id="IPR011991">
    <property type="entry name" value="ArsR-like_HTH"/>
</dbReference>
<dbReference type="Proteomes" id="UP000463224">
    <property type="component" value="Unassembled WGS sequence"/>
</dbReference>
<accession>A0A844QJM3</accession>
<sequence length="135" mass="15099">MVEEKHDALDIVFHALSDRTRRGMLARLCDGELSVGDLAAPYAMSFAGAAKHVKVLERAGLVRREVRGRTHLCRLDAARLAEAQAWLKHYERYWTRGLDSLETLLRAEDAKAAQNAAKKSSCPTPSRKQERNGDV</sequence>
<dbReference type="AlphaFoldDB" id="A0A844QJM3"/>
<dbReference type="InterPro" id="IPR001845">
    <property type="entry name" value="HTH_ArsR_DNA-bd_dom"/>
</dbReference>
<feature type="domain" description="HTH arsR-type" evidence="2">
    <location>
        <begin position="1"/>
        <end position="95"/>
    </location>
</feature>
<dbReference type="InterPro" id="IPR036390">
    <property type="entry name" value="WH_DNA-bd_sf"/>
</dbReference>
<dbReference type="PROSITE" id="PS50987">
    <property type="entry name" value="HTH_ARSR_2"/>
    <property type="match status" value="1"/>
</dbReference>
<proteinExistence type="predicted"/>
<name>A0A844QJM3_9HYPH</name>
<dbReference type="EMBL" id="WPHG01000003">
    <property type="protein sequence ID" value="MVA98121.1"/>
    <property type="molecule type" value="Genomic_DNA"/>
</dbReference>
<dbReference type="SUPFAM" id="SSF46785">
    <property type="entry name" value="Winged helix' DNA-binding domain"/>
    <property type="match status" value="1"/>
</dbReference>
<dbReference type="PRINTS" id="PR00778">
    <property type="entry name" value="HTHARSR"/>
</dbReference>